<reference evidence="2" key="1">
    <citation type="journal article" date="2019" name="Int. J. Syst. Evol. Microbiol.">
        <title>The Global Catalogue of Microorganisms (GCM) 10K type strain sequencing project: providing services to taxonomists for standard genome sequencing and annotation.</title>
        <authorList>
            <consortium name="The Broad Institute Genomics Platform"/>
            <consortium name="The Broad Institute Genome Sequencing Center for Infectious Disease"/>
            <person name="Wu L."/>
            <person name="Ma J."/>
        </authorList>
    </citation>
    <scope>NUCLEOTIDE SEQUENCE [LARGE SCALE GENOMIC DNA]</scope>
    <source>
        <strain evidence="2">KCTC 3913</strain>
    </source>
</reference>
<dbReference type="EMBL" id="JBHUMF010000001">
    <property type="protein sequence ID" value="MFD2679142.1"/>
    <property type="molecule type" value="Genomic_DNA"/>
</dbReference>
<accession>A0ABW5RKT4</accession>
<name>A0ABW5RKT4_9BACI</name>
<protein>
    <submittedName>
        <fullName evidence="1">YbbR-like domain-containing protein</fullName>
    </submittedName>
</protein>
<dbReference type="Proteomes" id="UP001597506">
    <property type="component" value="Unassembled WGS sequence"/>
</dbReference>
<dbReference type="Gene3D" id="2.170.120.40">
    <property type="entry name" value="YbbR-like domain"/>
    <property type="match status" value="2"/>
</dbReference>
<organism evidence="1 2">
    <name type="scientific">Bacillus seohaeanensis</name>
    <dbReference type="NCBI Taxonomy" id="284580"/>
    <lineage>
        <taxon>Bacteria</taxon>
        <taxon>Bacillati</taxon>
        <taxon>Bacillota</taxon>
        <taxon>Bacilli</taxon>
        <taxon>Bacillales</taxon>
        <taxon>Bacillaceae</taxon>
        <taxon>Bacillus</taxon>
    </lineage>
</organism>
<gene>
    <name evidence="1" type="ORF">ACFSUL_00085</name>
</gene>
<dbReference type="Pfam" id="PF07949">
    <property type="entry name" value="YbbR"/>
    <property type="match status" value="4"/>
</dbReference>
<dbReference type="InterPro" id="IPR012505">
    <property type="entry name" value="YbbR"/>
</dbReference>
<evidence type="ECO:0000313" key="2">
    <source>
        <dbReference type="Proteomes" id="UP001597506"/>
    </source>
</evidence>
<dbReference type="RefSeq" id="WP_377931529.1">
    <property type="nucleotide sequence ID" value="NZ_JBHUMF010000001.1"/>
</dbReference>
<dbReference type="InterPro" id="IPR053154">
    <property type="entry name" value="c-di-AMP_regulator"/>
</dbReference>
<comment type="caution">
    <text evidence="1">The sequence shown here is derived from an EMBL/GenBank/DDBJ whole genome shotgun (WGS) entry which is preliminary data.</text>
</comment>
<dbReference type="Gene3D" id="2.170.120.30">
    <property type="match status" value="2"/>
</dbReference>
<dbReference type="PANTHER" id="PTHR37804">
    <property type="entry name" value="CDAA REGULATORY PROTEIN CDAR"/>
    <property type="match status" value="1"/>
</dbReference>
<evidence type="ECO:0000313" key="1">
    <source>
        <dbReference type="EMBL" id="MFD2679142.1"/>
    </source>
</evidence>
<keyword evidence="2" id="KW-1185">Reference proteome</keyword>
<proteinExistence type="predicted"/>
<sequence length="423" mass="46497">MDKFMESKWFMRIVGLLLALVLYASVNFDDLTDKDHKNSSDNSQNVVETIEDVPVEAFYDAENLFVSGLPSTVDVEIEGTKAIVQQTKTLKGFNVYVDLNDIGVGDHQVPIEIENISEKLKVEIEPQFANITIQEKVTEEFTVESEFDESLLANGFEAENLSVEPKTVKVTGAKDAIESITYVKATLDVQDAIHETTTREARVQVLDRELNKLDVTVEPEVVDVTVKVVNPSKKVPVVIKEKGELPQGVKLESLSVEQKEVSVYGKGSVLETLEELIAEVDLSKITKDTVINVPLNLKDGLNKVAPEEVKVTIDVSTTKEKTVSGVPLNLGGVGEEYDYTIVSPKSEEVDIVVSGYSEELAALSTEDFILDLNLADLEPGEHKVEIDATGPENVKWELSTKTVTVQIKEKTTAEAEEGANENG</sequence>
<dbReference type="PANTHER" id="PTHR37804:SF1">
    <property type="entry name" value="CDAA REGULATORY PROTEIN CDAR"/>
    <property type="match status" value="1"/>
</dbReference>